<evidence type="ECO:0000259" key="17">
    <source>
        <dbReference type="PROSITE" id="PS50851"/>
    </source>
</evidence>
<dbReference type="SMART" id="SM01231">
    <property type="entry name" value="H-kinase_dim"/>
    <property type="match status" value="1"/>
</dbReference>
<dbReference type="SUPFAM" id="SSF47384">
    <property type="entry name" value="Homodimeric domain of signal transducing histidine kinase"/>
    <property type="match status" value="1"/>
</dbReference>
<sequence>MTDYSPGESLLDLFLFETEQSLQQLEESILACERNGGFAPDDIHLIFRIMHTIKGSAAVMGFNQISLLAHAMEDQFYYMREQGASACCDCSRLSDLILQSGDFIRLELIKIRGGDQADGEAAELIDAIHAFLQDMKEGDKRRIEEPVASSASAAAEIAAGDPEQEEQTEACGLPSPGHYRIEVRYAPDCEMANIRAFILVRELTEYLSCQCRYSPADIAENPDSSEVILREGFHLELETDVGAECVESLILGMPFVERVAIRAHEAAAPVKETAAELPAMPAAGPVPEFPAEPAPSGNAAGRPTIGMPVSAPGEAAPLPAAKGSTNPSASPASSQATVMIQVNVSRLDKLMDLVGELVIAEAMVAGQAGRLGLEEEFEHFVKATRQLRKITSEVQETVMSMRMVPLSATFRKMNRVVRDMNRKLGKEAELVIVGEETEVDKNVIEHISDPLMHVVRNALDHGIETPEARKAAGKSGGGKITLEARHAGGDVVIAIRDDGKGLNREAILRKASANGLIAGDPAQMCDKDVFAFIFHPGFSTKETVSEFSGRGVGMDVVVKELEKIGGTASVDSMPGEGSVISFRIPLTLAIMDGMNVRVGASRYTLPITAIAESFRPGPGDVLAEPGGAEMIVVRGQCLPVVRMHRLYASEPDTERMEEGVLIRIEQDDRSFCLFADELLGQQQVVIKALPGYIRRSARRSHFLGCTLLGDGGVSLIPDIGRLAAMLQPGGSCAPTADFAKRR</sequence>
<dbReference type="PRINTS" id="PR00344">
    <property type="entry name" value="BCTRLSENSOR"/>
</dbReference>
<dbReference type="InterPro" id="IPR008207">
    <property type="entry name" value="Sig_transdc_His_kin_Hpt_dom"/>
</dbReference>
<evidence type="ECO:0000259" key="16">
    <source>
        <dbReference type="PROSITE" id="PS50109"/>
    </source>
</evidence>
<evidence type="ECO:0000256" key="8">
    <source>
        <dbReference type="ARBA" id="ARBA00022679"/>
    </source>
</evidence>
<dbReference type="Pfam" id="PF01627">
    <property type="entry name" value="Hpt"/>
    <property type="match status" value="1"/>
</dbReference>
<proteinExistence type="predicted"/>
<dbReference type="PANTHER" id="PTHR43395">
    <property type="entry name" value="SENSOR HISTIDINE KINASE CHEA"/>
    <property type="match status" value="1"/>
</dbReference>
<dbReference type="SMART" id="SM00387">
    <property type="entry name" value="HATPase_c"/>
    <property type="match status" value="1"/>
</dbReference>
<dbReference type="Gene3D" id="1.10.287.560">
    <property type="entry name" value="Histidine kinase CheA-like, homodimeric domain"/>
    <property type="match status" value="1"/>
</dbReference>
<dbReference type="InterPro" id="IPR035891">
    <property type="entry name" value="CheY-binding_CheA"/>
</dbReference>
<feature type="modified residue" description="Phosphohistidine" evidence="14">
    <location>
        <position position="51"/>
    </location>
</feature>
<dbReference type="InterPro" id="IPR010808">
    <property type="entry name" value="CheA_P2-bd"/>
</dbReference>
<feature type="region of interest" description="Disordered" evidence="15">
    <location>
        <begin position="281"/>
        <end position="335"/>
    </location>
</feature>
<dbReference type="PANTHER" id="PTHR43395:SF10">
    <property type="entry name" value="CHEMOTAXIS PROTEIN CHEA"/>
    <property type="match status" value="1"/>
</dbReference>
<dbReference type="InterPro" id="IPR036097">
    <property type="entry name" value="HisK_dim/P_sf"/>
</dbReference>
<dbReference type="InterPro" id="IPR005467">
    <property type="entry name" value="His_kinase_dom"/>
</dbReference>
<keyword evidence="11" id="KW-0067">ATP-binding</keyword>
<dbReference type="PROSITE" id="PS50851">
    <property type="entry name" value="CHEW"/>
    <property type="match status" value="1"/>
</dbReference>
<dbReference type="CDD" id="cd00088">
    <property type="entry name" value="HPT"/>
    <property type="match status" value="1"/>
</dbReference>
<keyword evidence="10" id="KW-0418">Kinase</keyword>
<keyword evidence="7 14" id="KW-0597">Phosphoprotein</keyword>
<dbReference type="OrthoDB" id="9803176at2"/>
<evidence type="ECO:0000256" key="1">
    <source>
        <dbReference type="ARBA" id="ARBA00000085"/>
    </source>
</evidence>
<dbReference type="InterPro" id="IPR036061">
    <property type="entry name" value="CheW-like_dom_sf"/>
</dbReference>
<dbReference type="CDD" id="cd16916">
    <property type="entry name" value="HATPase_CheA-like"/>
    <property type="match status" value="1"/>
</dbReference>
<dbReference type="SMART" id="SM00073">
    <property type="entry name" value="HPT"/>
    <property type="match status" value="1"/>
</dbReference>
<dbReference type="InterPro" id="IPR051315">
    <property type="entry name" value="Bact_Chemotaxis_CheA"/>
</dbReference>
<dbReference type="AlphaFoldDB" id="A0A5J5GA31"/>
<gene>
    <name evidence="19" type="ORF">F4V43_11150</name>
</gene>
<dbReference type="InterPro" id="IPR003594">
    <property type="entry name" value="HATPase_dom"/>
</dbReference>
<dbReference type="EC" id="2.7.13.3" evidence="3"/>
<protein>
    <recommendedName>
        <fullName evidence="4">Chemotaxis protein CheA</fullName>
        <ecNumber evidence="3">2.7.13.3</ecNumber>
    </recommendedName>
</protein>
<comment type="subcellular location">
    <subcellularLocation>
        <location evidence="2">Cytoplasm</location>
    </subcellularLocation>
</comment>
<evidence type="ECO:0000256" key="11">
    <source>
        <dbReference type="ARBA" id="ARBA00022840"/>
    </source>
</evidence>
<evidence type="ECO:0000256" key="3">
    <source>
        <dbReference type="ARBA" id="ARBA00012438"/>
    </source>
</evidence>
<keyword evidence="8" id="KW-0808">Transferase</keyword>
<evidence type="ECO:0000256" key="10">
    <source>
        <dbReference type="ARBA" id="ARBA00022777"/>
    </source>
</evidence>
<evidence type="ECO:0000256" key="6">
    <source>
        <dbReference type="ARBA" id="ARBA00022500"/>
    </source>
</evidence>
<evidence type="ECO:0000256" key="7">
    <source>
        <dbReference type="ARBA" id="ARBA00022553"/>
    </source>
</evidence>
<evidence type="ECO:0000256" key="5">
    <source>
        <dbReference type="ARBA" id="ARBA00022490"/>
    </source>
</evidence>
<accession>A0A5J5GA31</accession>
<dbReference type="Pfam" id="PF01584">
    <property type="entry name" value="CheW"/>
    <property type="match status" value="1"/>
</dbReference>
<comment type="caution">
    <text evidence="19">The sequence shown here is derived from an EMBL/GenBank/DDBJ whole genome shotgun (WGS) entry which is preliminary data.</text>
</comment>
<dbReference type="SMART" id="SM00260">
    <property type="entry name" value="CheW"/>
    <property type="match status" value="1"/>
</dbReference>
<dbReference type="RefSeq" id="WP_150458320.1">
    <property type="nucleotide sequence ID" value="NZ_VYKK01000015.1"/>
</dbReference>
<keyword evidence="5" id="KW-0963">Cytoplasm</keyword>
<dbReference type="Proteomes" id="UP000367750">
    <property type="component" value="Unassembled WGS sequence"/>
</dbReference>
<keyword evidence="9" id="KW-0547">Nucleotide-binding</keyword>
<dbReference type="InterPro" id="IPR004358">
    <property type="entry name" value="Sig_transdc_His_kin-like_C"/>
</dbReference>
<dbReference type="Pfam" id="PF02518">
    <property type="entry name" value="HATPase_c"/>
    <property type="match status" value="1"/>
</dbReference>
<dbReference type="InterPro" id="IPR004105">
    <property type="entry name" value="CheA-like_dim"/>
</dbReference>
<dbReference type="Gene3D" id="3.30.565.10">
    <property type="entry name" value="Histidine kinase-like ATPase, C-terminal domain"/>
    <property type="match status" value="1"/>
</dbReference>
<dbReference type="SUPFAM" id="SSF55052">
    <property type="entry name" value="CheY-binding domain of CheA"/>
    <property type="match status" value="1"/>
</dbReference>
<dbReference type="InterPro" id="IPR036641">
    <property type="entry name" value="HPT_dom_sf"/>
</dbReference>
<dbReference type="SUPFAM" id="SSF50341">
    <property type="entry name" value="CheW-like"/>
    <property type="match status" value="1"/>
</dbReference>
<dbReference type="Gene3D" id="1.20.120.160">
    <property type="entry name" value="HPT domain"/>
    <property type="match status" value="1"/>
</dbReference>
<dbReference type="InterPro" id="IPR037006">
    <property type="entry name" value="CheA-like_homodim_sf"/>
</dbReference>
<evidence type="ECO:0000256" key="13">
    <source>
        <dbReference type="ARBA" id="ARBA00035100"/>
    </source>
</evidence>
<feature type="domain" description="CheW-like" evidence="17">
    <location>
        <begin position="590"/>
        <end position="728"/>
    </location>
</feature>
<evidence type="ECO:0000256" key="12">
    <source>
        <dbReference type="ARBA" id="ARBA00023012"/>
    </source>
</evidence>
<name>A0A5J5GA31_9BACL</name>
<keyword evidence="6" id="KW-0145">Chemotaxis</keyword>
<evidence type="ECO:0000259" key="18">
    <source>
        <dbReference type="PROSITE" id="PS50894"/>
    </source>
</evidence>
<dbReference type="SUPFAM" id="SSF47226">
    <property type="entry name" value="Histidine-containing phosphotransfer domain, HPT domain"/>
    <property type="match status" value="1"/>
</dbReference>
<evidence type="ECO:0000256" key="14">
    <source>
        <dbReference type="PROSITE-ProRule" id="PRU00110"/>
    </source>
</evidence>
<dbReference type="PROSITE" id="PS50109">
    <property type="entry name" value="HIS_KIN"/>
    <property type="match status" value="1"/>
</dbReference>
<reference evidence="19 20" key="1">
    <citation type="submission" date="2019-09" db="EMBL/GenBank/DDBJ databases">
        <title>Bacillus ochoae sp. nov., Paenibacillus whitsoniae sp. nov., Paenibacillus spiritus sp. nov. Isolated from the Mars Exploration Rover during spacecraft assembly.</title>
        <authorList>
            <person name="Seuylemezian A."/>
            <person name="Vaishampayan P."/>
        </authorList>
    </citation>
    <scope>NUCLEOTIDE SEQUENCE [LARGE SCALE GENOMIC DNA]</scope>
    <source>
        <strain evidence="19 20">MER_111</strain>
    </source>
</reference>
<dbReference type="InterPro" id="IPR002545">
    <property type="entry name" value="CheW-lke_dom"/>
</dbReference>
<comment type="function">
    <text evidence="13">Involved in the transmission of sensory signals from the chemoreceptors to the flagellar motors. CheA is autophosphorylated; it can transfer its phosphate group to either CheB or CheY.</text>
</comment>
<evidence type="ECO:0000256" key="4">
    <source>
        <dbReference type="ARBA" id="ARBA00021495"/>
    </source>
</evidence>
<dbReference type="Pfam" id="PF02895">
    <property type="entry name" value="H-kinase_dim"/>
    <property type="match status" value="1"/>
</dbReference>
<evidence type="ECO:0000256" key="2">
    <source>
        <dbReference type="ARBA" id="ARBA00004496"/>
    </source>
</evidence>
<dbReference type="Pfam" id="PF07194">
    <property type="entry name" value="P2"/>
    <property type="match status" value="1"/>
</dbReference>
<evidence type="ECO:0000256" key="15">
    <source>
        <dbReference type="SAM" id="MobiDB-lite"/>
    </source>
</evidence>
<dbReference type="GO" id="GO:0006935">
    <property type="term" value="P:chemotaxis"/>
    <property type="evidence" value="ECO:0007669"/>
    <property type="project" value="UniProtKB-KW"/>
</dbReference>
<keyword evidence="20" id="KW-1185">Reference proteome</keyword>
<feature type="domain" description="HPt" evidence="18">
    <location>
        <begin position="3"/>
        <end position="111"/>
    </location>
</feature>
<dbReference type="Gene3D" id="2.30.30.40">
    <property type="entry name" value="SH3 Domains"/>
    <property type="match status" value="1"/>
</dbReference>
<keyword evidence="12" id="KW-0902">Two-component regulatory system</keyword>
<evidence type="ECO:0000313" key="19">
    <source>
        <dbReference type="EMBL" id="KAA9003965.1"/>
    </source>
</evidence>
<dbReference type="EMBL" id="VYKK01000015">
    <property type="protein sequence ID" value="KAA9003965.1"/>
    <property type="molecule type" value="Genomic_DNA"/>
</dbReference>
<organism evidence="19 20">
    <name type="scientific">Paenibacillus spiritus</name>
    <dbReference type="NCBI Taxonomy" id="2496557"/>
    <lineage>
        <taxon>Bacteria</taxon>
        <taxon>Bacillati</taxon>
        <taxon>Bacillota</taxon>
        <taxon>Bacilli</taxon>
        <taxon>Bacillales</taxon>
        <taxon>Paenibacillaceae</taxon>
        <taxon>Paenibacillus</taxon>
    </lineage>
</organism>
<dbReference type="FunFam" id="3.30.565.10:FF:000016">
    <property type="entry name" value="Chemotaxis protein CheA, putative"/>
    <property type="match status" value="1"/>
</dbReference>
<feature type="domain" description="Histidine kinase" evidence="16">
    <location>
        <begin position="384"/>
        <end position="588"/>
    </location>
</feature>
<comment type="catalytic activity">
    <reaction evidence="1">
        <text>ATP + protein L-histidine = ADP + protein N-phospho-L-histidine.</text>
        <dbReference type="EC" id="2.7.13.3"/>
    </reaction>
</comment>
<dbReference type="InterPro" id="IPR036890">
    <property type="entry name" value="HATPase_C_sf"/>
</dbReference>
<evidence type="ECO:0000313" key="20">
    <source>
        <dbReference type="Proteomes" id="UP000367750"/>
    </source>
</evidence>
<dbReference type="PROSITE" id="PS50894">
    <property type="entry name" value="HPT"/>
    <property type="match status" value="1"/>
</dbReference>
<dbReference type="GO" id="GO:0000155">
    <property type="term" value="F:phosphorelay sensor kinase activity"/>
    <property type="evidence" value="ECO:0007669"/>
    <property type="project" value="InterPro"/>
</dbReference>
<dbReference type="GO" id="GO:0005737">
    <property type="term" value="C:cytoplasm"/>
    <property type="evidence" value="ECO:0007669"/>
    <property type="project" value="UniProtKB-SubCell"/>
</dbReference>
<dbReference type="GO" id="GO:0005524">
    <property type="term" value="F:ATP binding"/>
    <property type="evidence" value="ECO:0007669"/>
    <property type="project" value="UniProtKB-KW"/>
</dbReference>
<feature type="compositionally biased region" description="Polar residues" evidence="15">
    <location>
        <begin position="323"/>
        <end position="335"/>
    </location>
</feature>
<evidence type="ECO:0000256" key="9">
    <source>
        <dbReference type="ARBA" id="ARBA00022741"/>
    </source>
</evidence>
<dbReference type="SUPFAM" id="SSF55874">
    <property type="entry name" value="ATPase domain of HSP90 chaperone/DNA topoisomerase II/histidine kinase"/>
    <property type="match status" value="1"/>
</dbReference>